<dbReference type="PIRSF" id="PIRSF003092">
    <property type="entry name" value="MinD"/>
    <property type="match status" value="1"/>
</dbReference>
<dbReference type="PANTHER" id="PTHR43384">
    <property type="entry name" value="SEPTUM SITE-DETERMINING PROTEIN MIND HOMOLOG, CHLOROPLASTIC-RELATED"/>
    <property type="match status" value="1"/>
</dbReference>
<comment type="caution">
    <text evidence="3">The sequence shown here is derived from an EMBL/GenBank/DDBJ whole genome shotgun (WGS) entry which is preliminary data.</text>
</comment>
<evidence type="ECO:0000313" key="3">
    <source>
        <dbReference type="EMBL" id="MDI6447599.1"/>
    </source>
</evidence>
<keyword evidence="2" id="KW-0067">ATP-binding</keyword>
<dbReference type="InterPro" id="IPR050625">
    <property type="entry name" value="ParA/MinD_ATPase"/>
</dbReference>
<sequence>MNQRHLPAIMANHAVNLQQASGSSRPSARVLAVTSGKGGVGKTNIATNLALCMAASEKRVLLLDADISLGNLDLLLNVRSKYNISHVINGSKRIDQIILPGPQGLRVICGASGLDQLADISETEQHRLIEHLSRLQYGSDTIVVDTAAGISNSVVSFCLAADHVLVVTTPEATAMTDAYGMIKVLVRKRYEGPISVVVNMAHSLAEGKRTYQRLADVAARFLQANLYYAGVLLKDERLCAAVRSRQPVVLAYPKSQIASSFSAMATRLGGIDCSNGAGGSFFRRVFRWLT</sequence>
<reference evidence="3" key="1">
    <citation type="submission" date="2023-05" db="EMBL/GenBank/DDBJ databases">
        <title>Anaerotaeda fermentans gen. nov., sp. nov., a novel anaerobic planctomycete of the new family within the order Sedimentisphaerales isolated from Taman Peninsula, Russia.</title>
        <authorList>
            <person name="Khomyakova M.A."/>
            <person name="Merkel A.Y."/>
            <person name="Slobodkin A.I."/>
        </authorList>
    </citation>
    <scope>NUCLEOTIDE SEQUENCE</scope>
    <source>
        <strain evidence="3">M17dextr</strain>
    </source>
</reference>
<gene>
    <name evidence="3" type="ORF">QJ522_00980</name>
</gene>
<dbReference type="InterPro" id="IPR025501">
    <property type="entry name" value="MinD_FleN"/>
</dbReference>
<evidence type="ECO:0000313" key="4">
    <source>
        <dbReference type="Proteomes" id="UP001431776"/>
    </source>
</evidence>
<organism evidence="3 4">
    <name type="scientific">Anaerobaca lacustris</name>
    <dbReference type="NCBI Taxonomy" id="3044600"/>
    <lineage>
        <taxon>Bacteria</taxon>
        <taxon>Pseudomonadati</taxon>
        <taxon>Planctomycetota</taxon>
        <taxon>Phycisphaerae</taxon>
        <taxon>Sedimentisphaerales</taxon>
        <taxon>Anaerobacaceae</taxon>
        <taxon>Anaerobaca</taxon>
    </lineage>
</organism>
<dbReference type="InterPro" id="IPR033875">
    <property type="entry name" value="FlhG"/>
</dbReference>
<dbReference type="InterPro" id="IPR027417">
    <property type="entry name" value="P-loop_NTPase"/>
</dbReference>
<dbReference type="GO" id="GO:0051782">
    <property type="term" value="P:negative regulation of cell division"/>
    <property type="evidence" value="ECO:0007669"/>
    <property type="project" value="TreeGrafter"/>
</dbReference>
<dbReference type="GO" id="GO:0009898">
    <property type="term" value="C:cytoplasmic side of plasma membrane"/>
    <property type="evidence" value="ECO:0007669"/>
    <property type="project" value="TreeGrafter"/>
</dbReference>
<dbReference type="Gene3D" id="3.40.50.300">
    <property type="entry name" value="P-loop containing nucleotide triphosphate hydrolases"/>
    <property type="match status" value="1"/>
</dbReference>
<keyword evidence="4" id="KW-1185">Reference proteome</keyword>
<dbReference type="Proteomes" id="UP001431776">
    <property type="component" value="Unassembled WGS sequence"/>
</dbReference>
<dbReference type="InterPro" id="IPR033756">
    <property type="entry name" value="YlxH/NBP35"/>
</dbReference>
<evidence type="ECO:0000256" key="2">
    <source>
        <dbReference type="ARBA" id="ARBA00022840"/>
    </source>
</evidence>
<dbReference type="PANTHER" id="PTHR43384:SF4">
    <property type="entry name" value="CELLULOSE BIOSYNTHESIS PROTEIN BCSQ-RELATED"/>
    <property type="match status" value="1"/>
</dbReference>
<dbReference type="AlphaFoldDB" id="A0AAW6TTJ0"/>
<dbReference type="GO" id="GO:0005524">
    <property type="term" value="F:ATP binding"/>
    <property type="evidence" value="ECO:0007669"/>
    <property type="project" value="UniProtKB-KW"/>
</dbReference>
<name>A0AAW6TTJ0_9BACT</name>
<dbReference type="Pfam" id="PF10609">
    <property type="entry name" value="ParA"/>
    <property type="match status" value="1"/>
</dbReference>
<evidence type="ECO:0000256" key="1">
    <source>
        <dbReference type="ARBA" id="ARBA00022741"/>
    </source>
</evidence>
<dbReference type="CDD" id="cd02038">
    <property type="entry name" value="FlhG-like"/>
    <property type="match status" value="1"/>
</dbReference>
<dbReference type="EMBL" id="JASCXX010000001">
    <property type="protein sequence ID" value="MDI6447599.1"/>
    <property type="molecule type" value="Genomic_DNA"/>
</dbReference>
<dbReference type="GO" id="GO:0016887">
    <property type="term" value="F:ATP hydrolysis activity"/>
    <property type="evidence" value="ECO:0007669"/>
    <property type="project" value="TreeGrafter"/>
</dbReference>
<dbReference type="SUPFAM" id="SSF52540">
    <property type="entry name" value="P-loop containing nucleoside triphosphate hydrolases"/>
    <property type="match status" value="1"/>
</dbReference>
<dbReference type="GO" id="GO:0005829">
    <property type="term" value="C:cytosol"/>
    <property type="evidence" value="ECO:0007669"/>
    <property type="project" value="TreeGrafter"/>
</dbReference>
<protein>
    <submittedName>
        <fullName evidence="3">MinD/ParA family protein</fullName>
    </submittedName>
</protein>
<accession>A0AAW6TTJ0</accession>
<proteinExistence type="predicted"/>
<dbReference type="RefSeq" id="WP_349243009.1">
    <property type="nucleotide sequence ID" value="NZ_JASCXX010000001.1"/>
</dbReference>
<keyword evidence="1" id="KW-0547">Nucleotide-binding</keyword>